<evidence type="ECO:0000256" key="7">
    <source>
        <dbReference type="ARBA" id="ARBA00023265"/>
    </source>
</evidence>
<feature type="transmembrane region" description="Helical" evidence="10">
    <location>
        <begin position="298"/>
        <end position="325"/>
    </location>
</feature>
<keyword evidence="4 8" id="KW-0611">Plant defense</keyword>
<keyword evidence="6 8" id="KW-0472">Membrane</keyword>
<evidence type="ECO:0000256" key="9">
    <source>
        <dbReference type="SAM" id="MobiDB-lite"/>
    </source>
</evidence>
<evidence type="ECO:0000256" key="1">
    <source>
        <dbReference type="ARBA" id="ARBA00004141"/>
    </source>
</evidence>
<feature type="compositionally biased region" description="Low complexity" evidence="9">
    <location>
        <begin position="455"/>
        <end position="476"/>
    </location>
</feature>
<dbReference type="GO" id="GO:0005516">
    <property type="term" value="F:calmodulin binding"/>
    <property type="evidence" value="ECO:0007669"/>
    <property type="project" value="UniProtKB-KW"/>
</dbReference>
<reference evidence="11" key="1">
    <citation type="journal article" date="2018" name="DNA Res.">
        <title>Multiple hybrid de novo genome assembly of finger millet, an orphan allotetraploid crop.</title>
        <authorList>
            <person name="Hatakeyama M."/>
            <person name="Aluri S."/>
            <person name="Balachadran M.T."/>
            <person name="Sivarajan S.R."/>
            <person name="Patrignani A."/>
            <person name="Gruter S."/>
            <person name="Poveda L."/>
            <person name="Shimizu-Inatsugi R."/>
            <person name="Baeten J."/>
            <person name="Francoijs K.J."/>
            <person name="Nataraja K.N."/>
            <person name="Reddy Y.A.N."/>
            <person name="Phadnis S."/>
            <person name="Ravikumar R.L."/>
            <person name="Schlapbach R."/>
            <person name="Sreeman S.M."/>
            <person name="Shimizu K.K."/>
        </authorList>
    </citation>
    <scope>NUCLEOTIDE SEQUENCE</scope>
</reference>
<feature type="transmembrane region" description="Helical" evidence="10">
    <location>
        <begin position="358"/>
        <end position="378"/>
    </location>
</feature>
<dbReference type="GO" id="GO:0016020">
    <property type="term" value="C:membrane"/>
    <property type="evidence" value="ECO:0007669"/>
    <property type="project" value="UniProtKB-SubCell"/>
</dbReference>
<keyword evidence="7 8" id="KW-0568">Pathogenesis-related protein</keyword>
<keyword evidence="3 8" id="KW-0812">Transmembrane</keyword>
<evidence type="ECO:0000256" key="5">
    <source>
        <dbReference type="ARBA" id="ARBA00022989"/>
    </source>
</evidence>
<dbReference type="AlphaFoldDB" id="A0AAV5C1C3"/>
<comment type="similarity">
    <text evidence="2 8">Belongs to the MLO family.</text>
</comment>
<organism evidence="11 12">
    <name type="scientific">Eleusine coracana subsp. coracana</name>
    <dbReference type="NCBI Taxonomy" id="191504"/>
    <lineage>
        <taxon>Eukaryota</taxon>
        <taxon>Viridiplantae</taxon>
        <taxon>Streptophyta</taxon>
        <taxon>Embryophyta</taxon>
        <taxon>Tracheophyta</taxon>
        <taxon>Spermatophyta</taxon>
        <taxon>Magnoliopsida</taxon>
        <taxon>Liliopsida</taxon>
        <taxon>Poales</taxon>
        <taxon>Poaceae</taxon>
        <taxon>PACMAD clade</taxon>
        <taxon>Chloridoideae</taxon>
        <taxon>Cynodonteae</taxon>
        <taxon>Eleusininae</taxon>
        <taxon>Eleusine</taxon>
    </lineage>
</organism>
<keyword evidence="12" id="KW-1185">Reference proteome</keyword>
<evidence type="ECO:0000256" key="2">
    <source>
        <dbReference type="ARBA" id="ARBA00006574"/>
    </source>
</evidence>
<reference evidence="11" key="2">
    <citation type="submission" date="2021-12" db="EMBL/GenBank/DDBJ databases">
        <title>Resequencing data analysis of finger millet.</title>
        <authorList>
            <person name="Hatakeyama M."/>
            <person name="Aluri S."/>
            <person name="Balachadran M.T."/>
            <person name="Sivarajan S.R."/>
            <person name="Poveda L."/>
            <person name="Shimizu-Inatsugi R."/>
            <person name="Schlapbach R."/>
            <person name="Sreeman S.M."/>
            <person name="Shimizu K.K."/>
        </authorList>
    </citation>
    <scope>NUCLEOTIDE SEQUENCE</scope>
</reference>
<gene>
    <name evidence="11" type="primary">ga07707</name>
    <name evidence="8" type="synonym">MLO</name>
    <name evidence="11" type="ORF">PR202_ga07707</name>
</gene>
<feature type="region of interest" description="Disordered" evidence="9">
    <location>
        <begin position="448"/>
        <end position="476"/>
    </location>
</feature>
<comment type="caution">
    <text evidence="11">The sequence shown here is derived from an EMBL/GenBank/DDBJ whole genome shotgun (WGS) entry which is preliminary data.</text>
</comment>
<feature type="compositionally biased region" description="Basic and acidic residues" evidence="9">
    <location>
        <begin position="527"/>
        <end position="542"/>
    </location>
</feature>
<sequence length="565" mass="63651">MGGSGGADAGDGTRSLDQTPTWAVAVVCAVIVAASILLEGLLHHLGKLLTKRRKMALFEALEKVKSELMTLGFISLLLTVTGRYISRICIPEEAANTMLPCGLSSRGSEAEEPEGHGRRHLSEDPTNTFVCPRGMVSLVSSDALHQLHIFVFFLAVFHVTFSALTMSLGRAKTRIWKVWEKETSSLTYEFVNDPSKFRLTHQTSFVRQHASCWSKSTILLYVVSFFRQFFRSVRRLDYLTLRHGFIAAHLSPGTKFNFRKYIKRSLEDDFKTVVGISPPLWASALAVMLFNVHGWQNLFWFSTIPLVVILAVGTKLQAIIAMMAIEITERHTVIQGMPVVKLSDDHFWFRKPRLVLQLIHFASFQNAFEITYFFWIWYEFGLRSCFHDNFQLIIARVCLGAVVQFMCSYITLPLYALVSQMGSQMKTTIFDEQTAKALKKWHKAVKKKQLKESSQDPSSKTPSTDTTTTTTEATEQQYEVPVRLLHRYKTIAHVGATRALSDSDGSDTDDALSSSQTRHLIPPTKQRSLDTGRVEVRVDVEATPRGGLQDSFSFPRLPGRAVPDK</sequence>
<evidence type="ECO:0000256" key="6">
    <source>
        <dbReference type="ARBA" id="ARBA00023136"/>
    </source>
</evidence>
<feature type="transmembrane region" description="Helical" evidence="10">
    <location>
        <begin position="390"/>
        <end position="418"/>
    </location>
</feature>
<accession>A0AAV5C1C3</accession>
<feature type="transmembrane region" description="Helical" evidence="10">
    <location>
        <begin position="147"/>
        <end position="168"/>
    </location>
</feature>
<dbReference type="InterPro" id="IPR004326">
    <property type="entry name" value="Mlo"/>
</dbReference>
<dbReference type="Proteomes" id="UP001054889">
    <property type="component" value="Unassembled WGS sequence"/>
</dbReference>
<feature type="transmembrane region" description="Helical" evidence="10">
    <location>
        <begin position="273"/>
        <end position="292"/>
    </location>
</feature>
<feature type="region of interest" description="Disordered" evidence="9">
    <location>
        <begin position="104"/>
        <end position="124"/>
    </location>
</feature>
<feature type="compositionally biased region" description="Basic and acidic residues" evidence="9">
    <location>
        <begin position="113"/>
        <end position="123"/>
    </location>
</feature>
<evidence type="ECO:0000256" key="3">
    <source>
        <dbReference type="ARBA" id="ARBA00022692"/>
    </source>
</evidence>
<proteinExistence type="inferred from homology"/>
<feature type="transmembrane region" description="Helical" evidence="10">
    <location>
        <begin position="66"/>
        <end position="85"/>
    </location>
</feature>
<evidence type="ECO:0000313" key="11">
    <source>
        <dbReference type="EMBL" id="GJM91344.1"/>
    </source>
</evidence>
<dbReference type="Pfam" id="PF03094">
    <property type="entry name" value="Mlo"/>
    <property type="match status" value="1"/>
</dbReference>
<dbReference type="PANTHER" id="PTHR31942:SF49">
    <property type="entry name" value="MLO-LIKE PROTEIN 8"/>
    <property type="match status" value="1"/>
</dbReference>
<evidence type="ECO:0000256" key="4">
    <source>
        <dbReference type="ARBA" id="ARBA00022821"/>
    </source>
</evidence>
<feature type="region of interest" description="Disordered" evidence="9">
    <location>
        <begin position="499"/>
        <end position="565"/>
    </location>
</feature>
<dbReference type="GO" id="GO:0006952">
    <property type="term" value="P:defense response"/>
    <property type="evidence" value="ECO:0007669"/>
    <property type="project" value="UniProtKB-KW"/>
</dbReference>
<keyword evidence="5 8" id="KW-1133">Transmembrane helix</keyword>
<comment type="subcellular location">
    <subcellularLocation>
        <location evidence="1 8">Membrane</location>
        <topology evidence="1 8">Multi-pass membrane protein</topology>
    </subcellularLocation>
</comment>
<comment type="function">
    <text evidence="8">May be involved in modulation of pathogen defense and leaf cell death.</text>
</comment>
<evidence type="ECO:0000256" key="10">
    <source>
        <dbReference type="SAM" id="Phobius"/>
    </source>
</evidence>
<name>A0AAV5C1C3_ELECO</name>
<keyword evidence="8" id="KW-0112">Calmodulin-binding</keyword>
<protein>
    <recommendedName>
        <fullName evidence="8">MLO-like protein</fullName>
    </recommendedName>
</protein>
<dbReference type="PANTHER" id="PTHR31942">
    <property type="entry name" value="MLO-LIKE PROTEIN 1"/>
    <property type="match status" value="1"/>
</dbReference>
<dbReference type="EMBL" id="BQKI01000003">
    <property type="protein sequence ID" value="GJM91344.1"/>
    <property type="molecule type" value="Genomic_DNA"/>
</dbReference>
<comment type="domain">
    <text evidence="8">The C-terminus contains a calmodulin-binding domain, which binds calmodulin in a calcium-dependent fashion.</text>
</comment>
<evidence type="ECO:0000313" key="12">
    <source>
        <dbReference type="Proteomes" id="UP001054889"/>
    </source>
</evidence>
<evidence type="ECO:0000256" key="8">
    <source>
        <dbReference type="RuleBase" id="RU280816"/>
    </source>
</evidence>
<feature type="transmembrane region" description="Helical" evidence="10">
    <location>
        <begin position="22"/>
        <end position="45"/>
    </location>
</feature>